<dbReference type="InterPro" id="IPR009057">
    <property type="entry name" value="Homeodomain-like_sf"/>
</dbReference>
<dbReference type="SUPFAM" id="SSF46689">
    <property type="entry name" value="Homeodomain-like"/>
    <property type="match status" value="1"/>
</dbReference>
<protein>
    <submittedName>
        <fullName evidence="4">TetR/AcrR family transcriptional regulator</fullName>
    </submittedName>
</protein>
<proteinExistence type="predicted"/>
<evidence type="ECO:0000313" key="4">
    <source>
        <dbReference type="EMBL" id="MBK3519774.1"/>
    </source>
</evidence>
<dbReference type="Gene3D" id="1.10.357.10">
    <property type="entry name" value="Tetracycline Repressor, domain 2"/>
    <property type="match status" value="1"/>
</dbReference>
<feature type="DNA-binding region" description="H-T-H motif" evidence="2">
    <location>
        <begin position="25"/>
        <end position="44"/>
    </location>
</feature>
<dbReference type="Proteomes" id="UP000605676">
    <property type="component" value="Unassembled WGS sequence"/>
</dbReference>
<evidence type="ECO:0000256" key="1">
    <source>
        <dbReference type="ARBA" id="ARBA00023125"/>
    </source>
</evidence>
<dbReference type="PROSITE" id="PS50977">
    <property type="entry name" value="HTH_TETR_2"/>
    <property type="match status" value="1"/>
</dbReference>
<organism evidence="4 5">
    <name type="scientific">Carboxylicivirga marina</name>
    <dbReference type="NCBI Taxonomy" id="2800988"/>
    <lineage>
        <taxon>Bacteria</taxon>
        <taxon>Pseudomonadati</taxon>
        <taxon>Bacteroidota</taxon>
        <taxon>Bacteroidia</taxon>
        <taxon>Marinilabiliales</taxon>
        <taxon>Marinilabiliaceae</taxon>
        <taxon>Carboxylicivirga</taxon>
    </lineage>
</organism>
<evidence type="ECO:0000256" key="2">
    <source>
        <dbReference type="PROSITE-ProRule" id="PRU00335"/>
    </source>
</evidence>
<evidence type="ECO:0000313" key="5">
    <source>
        <dbReference type="Proteomes" id="UP000605676"/>
    </source>
</evidence>
<dbReference type="RefSeq" id="WP_200466993.1">
    <property type="nucleotide sequence ID" value="NZ_JAENRR010000091.1"/>
</dbReference>
<feature type="domain" description="HTH tetR-type" evidence="3">
    <location>
        <begin position="2"/>
        <end position="62"/>
    </location>
</feature>
<dbReference type="InterPro" id="IPR001647">
    <property type="entry name" value="HTH_TetR"/>
</dbReference>
<dbReference type="Pfam" id="PF00440">
    <property type="entry name" value="TetR_N"/>
    <property type="match status" value="1"/>
</dbReference>
<gene>
    <name evidence="4" type="ORF">JIV24_20705</name>
</gene>
<keyword evidence="5" id="KW-1185">Reference proteome</keyword>
<comment type="caution">
    <text evidence="4">The sequence shown here is derived from an EMBL/GenBank/DDBJ whole genome shotgun (WGS) entry which is preliminary data.</text>
</comment>
<sequence length="209" mass="24473">MESKRLEITKNALKLFCQYGIKSVSMDDIAREQGMSKKTLYQFINDKNDLVEAALQVASDQDCKVMVVFKRNDLNAIEQFFEFKTIMEPHIGQYQPTIMFDLKKYYPNVLQEFQSKQKDVVIEAYSSNIIQGKKEGNYHDDVDESIIARLLFAHHIFTFDDSNGLFSSNDLRNMELFSEIFKYHFRGICTPKGLEEVERLFCENNEENK</sequence>
<dbReference type="EMBL" id="JAENRR010000091">
    <property type="protein sequence ID" value="MBK3519774.1"/>
    <property type="molecule type" value="Genomic_DNA"/>
</dbReference>
<name>A0ABS1HQ10_9BACT</name>
<keyword evidence="1 2" id="KW-0238">DNA-binding</keyword>
<reference evidence="4 5" key="1">
    <citation type="submission" date="2021-01" db="EMBL/GenBank/DDBJ databases">
        <title>Carboxyliciviraga sp.nov., isolated from coastal sediments.</title>
        <authorList>
            <person name="Lu D."/>
            <person name="Zhang T."/>
        </authorList>
    </citation>
    <scope>NUCLEOTIDE SEQUENCE [LARGE SCALE GENOMIC DNA]</scope>
    <source>
        <strain evidence="4 5">N1Y132</strain>
    </source>
</reference>
<evidence type="ECO:0000259" key="3">
    <source>
        <dbReference type="PROSITE" id="PS50977"/>
    </source>
</evidence>
<accession>A0ABS1HQ10</accession>